<dbReference type="Pfam" id="PF12833">
    <property type="entry name" value="HTH_18"/>
    <property type="match status" value="1"/>
</dbReference>
<name>A0ABR7MAI2_9BACT</name>
<dbReference type="InterPro" id="IPR037923">
    <property type="entry name" value="HTH-like"/>
</dbReference>
<evidence type="ECO:0000256" key="1">
    <source>
        <dbReference type="ARBA" id="ARBA00023015"/>
    </source>
</evidence>
<reference evidence="6 7" key="1">
    <citation type="submission" date="2016-07" db="EMBL/GenBank/DDBJ databases">
        <title>Genome analysis of Flavihumibacter stibioxidans YS-17.</title>
        <authorList>
            <person name="Shi K."/>
            <person name="Han Y."/>
            <person name="Wang G."/>
        </authorList>
    </citation>
    <scope>NUCLEOTIDE SEQUENCE [LARGE SCALE GENOMIC DNA]</scope>
    <source>
        <strain evidence="6 7">YS-17</strain>
    </source>
</reference>
<organism evidence="6 7">
    <name type="scientific">Flavihumibacter stibioxidans</name>
    <dbReference type="NCBI Taxonomy" id="1834163"/>
    <lineage>
        <taxon>Bacteria</taxon>
        <taxon>Pseudomonadati</taxon>
        <taxon>Bacteroidota</taxon>
        <taxon>Chitinophagia</taxon>
        <taxon>Chitinophagales</taxon>
        <taxon>Chitinophagaceae</taxon>
        <taxon>Flavihumibacter</taxon>
    </lineage>
</organism>
<comment type="caution">
    <text evidence="6">The sequence shown here is derived from an EMBL/GenBank/DDBJ whole genome shotgun (WGS) entry which is preliminary data.</text>
</comment>
<dbReference type="PANTHER" id="PTHR43280:SF32">
    <property type="entry name" value="TRANSCRIPTIONAL REGULATORY PROTEIN"/>
    <property type="match status" value="1"/>
</dbReference>
<dbReference type="InterPro" id="IPR003313">
    <property type="entry name" value="AraC-bd"/>
</dbReference>
<keyword evidence="2" id="KW-0238">DNA-binding</keyword>
<dbReference type="InterPro" id="IPR018060">
    <property type="entry name" value="HTH_AraC"/>
</dbReference>
<dbReference type="PRINTS" id="PR00032">
    <property type="entry name" value="HTHARAC"/>
</dbReference>
<evidence type="ECO:0000259" key="5">
    <source>
        <dbReference type="PROSITE" id="PS01124"/>
    </source>
</evidence>
<feature type="domain" description="HTH araC/xylS-type" evidence="5">
    <location>
        <begin position="224"/>
        <end position="322"/>
    </location>
</feature>
<dbReference type="PANTHER" id="PTHR43280">
    <property type="entry name" value="ARAC-FAMILY TRANSCRIPTIONAL REGULATOR"/>
    <property type="match status" value="1"/>
</dbReference>
<keyword evidence="3" id="KW-0804">Transcription</keyword>
<dbReference type="InterPro" id="IPR009057">
    <property type="entry name" value="Homeodomain-like_sf"/>
</dbReference>
<dbReference type="SMART" id="SM00342">
    <property type="entry name" value="HTH_ARAC"/>
    <property type="match status" value="1"/>
</dbReference>
<proteinExistence type="predicted"/>
<dbReference type="SUPFAM" id="SSF46689">
    <property type="entry name" value="Homeodomain-like"/>
    <property type="match status" value="1"/>
</dbReference>
<dbReference type="Gene3D" id="1.10.10.60">
    <property type="entry name" value="Homeodomain-like"/>
    <property type="match status" value="1"/>
</dbReference>
<dbReference type="PROSITE" id="PS01124">
    <property type="entry name" value="HTH_ARAC_FAMILY_2"/>
    <property type="match status" value="1"/>
</dbReference>
<evidence type="ECO:0000256" key="2">
    <source>
        <dbReference type="ARBA" id="ARBA00023125"/>
    </source>
</evidence>
<dbReference type="SUPFAM" id="SSF51215">
    <property type="entry name" value="Regulatory protein AraC"/>
    <property type="match status" value="1"/>
</dbReference>
<dbReference type="Pfam" id="PF02311">
    <property type="entry name" value="AraC_binding"/>
    <property type="match status" value="1"/>
</dbReference>
<evidence type="ECO:0000256" key="3">
    <source>
        <dbReference type="ARBA" id="ARBA00023163"/>
    </source>
</evidence>
<sequence>MNGNRRAVNRQNNDLLVLFRHLSENTGTFSGMKKKEAPVLNIADYCSDKDIRNIKISSFTEEACTIAEIEENHRQDYYEIVWLKKGNGNHIIDTVNYPYNGSVLFLLSPGQMHRIYPKEKAEGYVIKFLTALFSDAKDMEEYLIKTNLFDNIQSEPVLKLNASIHSTIQDILIKMETEFNTEEQDKEKILLAYLKILLTHISRLKRITFSQEQVSADLNFSLFQKYKSEIEKHFRKEHSVESYAGRLIIQARTLNSLSKKYSGKTAGELIADRIILEAKRELYHNIKSIKEIGYDLGFDDPAYFTRFFKKQAGISPLDYRMDVLNRSAGRTTAGGTPDMQKKAGAANATPASK</sequence>
<evidence type="ECO:0000313" key="7">
    <source>
        <dbReference type="Proteomes" id="UP000765802"/>
    </source>
</evidence>
<evidence type="ECO:0000256" key="4">
    <source>
        <dbReference type="SAM" id="MobiDB-lite"/>
    </source>
</evidence>
<dbReference type="InterPro" id="IPR020449">
    <property type="entry name" value="Tscrpt_reg_AraC-type_HTH"/>
</dbReference>
<evidence type="ECO:0000313" key="6">
    <source>
        <dbReference type="EMBL" id="MBC6491514.1"/>
    </source>
</evidence>
<accession>A0ABR7MAI2</accession>
<keyword evidence="1" id="KW-0805">Transcription regulation</keyword>
<keyword evidence="7" id="KW-1185">Reference proteome</keyword>
<dbReference type="EMBL" id="MBUA01000012">
    <property type="protein sequence ID" value="MBC6491514.1"/>
    <property type="molecule type" value="Genomic_DNA"/>
</dbReference>
<feature type="region of interest" description="Disordered" evidence="4">
    <location>
        <begin position="329"/>
        <end position="353"/>
    </location>
</feature>
<protein>
    <recommendedName>
        <fullName evidence="5">HTH araC/xylS-type domain-containing protein</fullName>
    </recommendedName>
</protein>
<dbReference type="Proteomes" id="UP000765802">
    <property type="component" value="Unassembled WGS sequence"/>
</dbReference>
<gene>
    <name evidence="6" type="ORF">BC349_10745</name>
</gene>